<keyword evidence="7" id="KW-1185">Reference proteome</keyword>
<evidence type="ECO:0000256" key="2">
    <source>
        <dbReference type="ARBA" id="ARBA00023125"/>
    </source>
</evidence>
<dbReference type="Pfam" id="PF09339">
    <property type="entry name" value="HTH_IclR"/>
    <property type="match status" value="1"/>
</dbReference>
<dbReference type="SUPFAM" id="SSF46785">
    <property type="entry name" value="Winged helix' DNA-binding domain"/>
    <property type="match status" value="1"/>
</dbReference>
<evidence type="ECO:0000259" key="5">
    <source>
        <dbReference type="PROSITE" id="PS51078"/>
    </source>
</evidence>
<keyword evidence="2" id="KW-0238">DNA-binding</keyword>
<dbReference type="PROSITE" id="PS51077">
    <property type="entry name" value="HTH_ICLR"/>
    <property type="match status" value="1"/>
</dbReference>
<dbReference type="GeneID" id="33060194"/>
<evidence type="ECO:0000256" key="1">
    <source>
        <dbReference type="ARBA" id="ARBA00023015"/>
    </source>
</evidence>
<proteinExistence type="predicted"/>
<dbReference type="InterPro" id="IPR014757">
    <property type="entry name" value="Tscrpt_reg_IclR_C"/>
</dbReference>
<dbReference type="PANTHER" id="PTHR30136">
    <property type="entry name" value="HELIX-TURN-HELIX TRANSCRIPTIONAL REGULATOR, ICLR FAMILY"/>
    <property type="match status" value="1"/>
</dbReference>
<dbReference type="InterPro" id="IPR050707">
    <property type="entry name" value="HTH_MetabolicPath_Reg"/>
</dbReference>
<feature type="domain" description="HTH iclR-type" evidence="4">
    <location>
        <begin position="35"/>
        <end position="97"/>
    </location>
</feature>
<dbReference type="InterPro" id="IPR036390">
    <property type="entry name" value="WH_DNA-bd_sf"/>
</dbReference>
<evidence type="ECO:0000313" key="7">
    <source>
        <dbReference type="Proteomes" id="UP000076104"/>
    </source>
</evidence>
<dbReference type="PANTHER" id="PTHR30136:SF33">
    <property type="entry name" value="TRANSCRIPTIONAL REGULATORY PROTEIN"/>
    <property type="match status" value="1"/>
</dbReference>
<sequence>MTTKNPTDEGANNTTHIELLEPIAEMRDQNDRQFITALARGLELLRCFTPQRPFLGNQELSQLTGLPKGTITRLTYTLVKLGYLKQSPNSSKYQLSVGVLGFGYTMMANISINNLVTPFMEELADYANSAVAMATRDRLTMVYLNVVQGSSTTTMRRNVGSYLPIHLSSMGRACLASMPQAEQEFILDAIRTKHKEDWLKIRRGLDKAFKDYDDYGYCFSISEWQKDVNAVATALMHPTEGLLTFNCGAPSFVLSRDKLEEDIAPRLLHMKNSIEDNLYIS</sequence>
<dbReference type="EMBL" id="CP014945">
    <property type="protein sequence ID" value="AMT96887.1"/>
    <property type="molecule type" value="Genomic_DNA"/>
</dbReference>
<dbReference type="InterPro" id="IPR029016">
    <property type="entry name" value="GAF-like_dom_sf"/>
</dbReference>
<dbReference type="Pfam" id="PF01614">
    <property type="entry name" value="IclR_C"/>
    <property type="match status" value="1"/>
</dbReference>
<organism evidence="6 7">
    <name type="scientific">Psychrobacter alimentarius</name>
    <dbReference type="NCBI Taxonomy" id="261164"/>
    <lineage>
        <taxon>Bacteria</taxon>
        <taxon>Pseudomonadati</taxon>
        <taxon>Pseudomonadota</taxon>
        <taxon>Gammaproteobacteria</taxon>
        <taxon>Moraxellales</taxon>
        <taxon>Moraxellaceae</taxon>
        <taxon>Psychrobacter</taxon>
    </lineage>
</organism>
<keyword evidence="1" id="KW-0805">Transcription regulation</keyword>
<dbReference type="InterPro" id="IPR036388">
    <property type="entry name" value="WH-like_DNA-bd_sf"/>
</dbReference>
<dbReference type="PROSITE" id="PS51078">
    <property type="entry name" value="ICLR_ED"/>
    <property type="match status" value="1"/>
</dbReference>
<evidence type="ECO:0000256" key="3">
    <source>
        <dbReference type="ARBA" id="ARBA00023163"/>
    </source>
</evidence>
<dbReference type="Proteomes" id="UP000076104">
    <property type="component" value="Chromosome"/>
</dbReference>
<dbReference type="SMART" id="SM00346">
    <property type="entry name" value="HTH_ICLR"/>
    <property type="match status" value="1"/>
</dbReference>
<dbReference type="Gene3D" id="1.10.10.10">
    <property type="entry name" value="Winged helix-like DNA-binding domain superfamily/Winged helix DNA-binding domain"/>
    <property type="match status" value="1"/>
</dbReference>
<gene>
    <name evidence="6" type="ORF">A3K91_1282</name>
</gene>
<dbReference type="Gene3D" id="3.30.450.40">
    <property type="match status" value="1"/>
</dbReference>
<keyword evidence="3" id="KW-0804">Transcription</keyword>
<name>A0ABM5ZXS4_9GAMM</name>
<feature type="domain" description="IclR-ED" evidence="5">
    <location>
        <begin position="98"/>
        <end position="280"/>
    </location>
</feature>
<evidence type="ECO:0000313" key="6">
    <source>
        <dbReference type="EMBL" id="AMT96887.1"/>
    </source>
</evidence>
<evidence type="ECO:0000259" key="4">
    <source>
        <dbReference type="PROSITE" id="PS51077"/>
    </source>
</evidence>
<dbReference type="InterPro" id="IPR005471">
    <property type="entry name" value="Tscrpt_reg_IclR_N"/>
</dbReference>
<reference evidence="6 7" key="1">
    <citation type="submission" date="2016-03" db="EMBL/GenBank/DDBJ databases">
        <title>Genome sequencing of Psychrobacter alimentarius PAMC 27889.</title>
        <authorList>
            <person name="Lee J."/>
            <person name="Kim O.-S."/>
        </authorList>
    </citation>
    <scope>NUCLEOTIDE SEQUENCE [LARGE SCALE GENOMIC DNA]</scope>
    <source>
        <strain evidence="6 7">PAMC 27889</strain>
    </source>
</reference>
<protein>
    <submittedName>
        <fullName evidence="6">IclR family transcriptional regulator</fullName>
    </submittedName>
</protein>
<dbReference type="SUPFAM" id="SSF55781">
    <property type="entry name" value="GAF domain-like"/>
    <property type="match status" value="1"/>
</dbReference>
<dbReference type="RefSeq" id="WP_062844524.1">
    <property type="nucleotide sequence ID" value="NZ_CP014945.1"/>
</dbReference>
<accession>A0ABM5ZXS4</accession>